<reference evidence="2" key="1">
    <citation type="journal article" date="2014" name="Genome Announc.">
        <title>Genome Sequence of Arthrobacter siccitolerans 4J27, a Xeroprotectant-Producing Desiccation-Tolerant Microorganism.</title>
        <authorList>
            <person name="Manzanera M."/>
            <person name="Santa-Cruz-Calvo L."/>
            <person name="Vilchez J.I."/>
            <person name="Garcia-Fontana C."/>
            <person name="Silva-Castro G.A."/>
            <person name="Calvo C."/>
            <person name="Gonzalez-Lopez J."/>
        </authorList>
    </citation>
    <scope>NUCLEOTIDE SEQUENCE [LARGE SCALE GENOMIC DNA]</scope>
    <source>
        <strain evidence="2">4J27</strain>
    </source>
</reference>
<evidence type="ECO:0000313" key="2">
    <source>
        <dbReference type="Proteomes" id="UP000035722"/>
    </source>
</evidence>
<organism evidence="1 2">
    <name type="scientific">Pseudarthrobacter siccitolerans</name>
    <dbReference type="NCBI Taxonomy" id="861266"/>
    <lineage>
        <taxon>Bacteria</taxon>
        <taxon>Bacillati</taxon>
        <taxon>Actinomycetota</taxon>
        <taxon>Actinomycetes</taxon>
        <taxon>Micrococcales</taxon>
        <taxon>Micrococcaceae</taxon>
        <taxon>Pseudarthrobacter</taxon>
    </lineage>
</organism>
<dbReference type="EMBL" id="CAQI01000042">
    <property type="protein sequence ID" value="CCQ46039.1"/>
    <property type="molecule type" value="Genomic_DNA"/>
</dbReference>
<sequence length="109" mass="11894">MLDRELVSQPCSRVLVGEKARFPHGLRLRNGPYPFNRNNPFSIVVALIALVAIIPGKVEFTQLSLGPVHEKRALVVSLGFAGDGTNSYIPNLGNVGEDSGTNRQILERL</sequence>
<gene>
    <name evidence="1" type="ORF">ARTSIC4J27_1999</name>
</gene>
<name>A0A024H2Q8_9MICC</name>
<dbReference type="Proteomes" id="UP000035722">
    <property type="component" value="Unassembled WGS sequence"/>
</dbReference>
<comment type="caution">
    <text evidence="1">The sequence shown here is derived from an EMBL/GenBank/DDBJ whole genome shotgun (WGS) entry which is preliminary data.</text>
</comment>
<evidence type="ECO:0000313" key="1">
    <source>
        <dbReference type="EMBL" id="CCQ46039.1"/>
    </source>
</evidence>
<accession>A0A024H2Q8</accession>
<protein>
    <submittedName>
        <fullName evidence="1">Uncharacterized protein</fullName>
    </submittedName>
</protein>
<dbReference type="STRING" id="861266.ARTSIC4J27_1999"/>
<dbReference type="AlphaFoldDB" id="A0A024H2Q8"/>
<keyword evidence="2" id="KW-1185">Reference proteome</keyword>
<proteinExistence type="predicted"/>